<feature type="domain" description="Transposase IS4-like" evidence="5">
    <location>
        <begin position="110"/>
        <end position="331"/>
    </location>
</feature>
<evidence type="ECO:0000256" key="3">
    <source>
        <dbReference type="ARBA" id="ARBA00023125"/>
    </source>
</evidence>
<evidence type="ECO:0000313" key="6">
    <source>
        <dbReference type="EMBL" id="QUP59287.1"/>
    </source>
</evidence>
<proteinExistence type="inferred from homology"/>
<dbReference type="RefSeq" id="WP_211906276.1">
    <property type="nucleotide sequence ID" value="NZ_CP046674.1"/>
</dbReference>
<keyword evidence="7" id="KW-1185">Reference proteome</keyword>
<protein>
    <submittedName>
        <fullName evidence="6">IS4-like element ISRso13 family transposase</fullName>
    </submittedName>
</protein>
<accession>A0ABX7ZUW4</accession>
<keyword evidence="4" id="KW-0233">DNA recombination</keyword>
<evidence type="ECO:0000256" key="4">
    <source>
        <dbReference type="ARBA" id="ARBA00023172"/>
    </source>
</evidence>
<dbReference type="InterPro" id="IPR047952">
    <property type="entry name" value="Transpos_IS4"/>
</dbReference>
<dbReference type="Proteomes" id="UP000680989">
    <property type="component" value="Chromosome"/>
</dbReference>
<sequence>MARLALERALPATWVDEVFEVHRNRQYPRELMFSTIVELMTLVTLGLRPSLHAAARKMGNLPVSMAALYDKLNRTEPAILRGLVRGSAQRLAQVAVHLDERTSLPGWQLRIVDGNHLPASEKRLGPLRGYRGAALPGHSLVVYDPDLGLVCDVVACEDAYGSERAGMQPLLDSAQAGQLWIADRHFCTHTIMQGWSRAGAEFIVREHARHPRLSRHGCWSGYKRIDTGRVREQAIEVRVVHDDECQARPPSWRRIEIELDTPTEAGETVIGLWSNLPAQVDAATIAALYRKRWRIESMFQRLESVLHSEIKSLGHPRAALLGFTVAVLAYNVVSLLQRAVEQAHHESAPQLEVSSYHLAEHIKSGYEGMLIALPAEHWPSAAEASAQSLAQRLLHLARRISPTQVATSKRGPKLDKPTGYVDGSIARAHVCTARVLKKARATRP</sequence>
<gene>
    <name evidence="6" type="ORF">GO999_12375</name>
</gene>
<dbReference type="Pfam" id="PF01609">
    <property type="entry name" value="DDE_Tnp_1"/>
    <property type="match status" value="1"/>
</dbReference>
<comment type="similarity">
    <text evidence="1">Belongs to the transposase 11 family.</text>
</comment>
<evidence type="ECO:0000313" key="7">
    <source>
        <dbReference type="Proteomes" id="UP000680989"/>
    </source>
</evidence>
<dbReference type="PANTHER" id="PTHR33258:SF1">
    <property type="entry name" value="TRANSPOSASE INSL FOR INSERTION SEQUENCE ELEMENT IS186A-RELATED"/>
    <property type="match status" value="1"/>
</dbReference>
<name>A0ABX7ZUW4_9RALS</name>
<dbReference type="PANTHER" id="PTHR33258">
    <property type="entry name" value="TRANSPOSASE INSL FOR INSERTION SEQUENCE ELEMENT IS186A-RELATED"/>
    <property type="match status" value="1"/>
</dbReference>
<dbReference type="EMBL" id="CP046674">
    <property type="protein sequence ID" value="QUP59287.1"/>
    <property type="molecule type" value="Genomic_DNA"/>
</dbReference>
<organism evidence="6 7">
    <name type="scientific">Ralstonia nicotianae</name>
    <dbReference type="NCBI Taxonomy" id="3037696"/>
    <lineage>
        <taxon>Bacteria</taxon>
        <taxon>Pseudomonadati</taxon>
        <taxon>Pseudomonadota</taxon>
        <taxon>Betaproteobacteria</taxon>
        <taxon>Burkholderiales</taxon>
        <taxon>Burkholderiaceae</taxon>
        <taxon>Ralstonia</taxon>
        <taxon>Ralstonia solanacearum species complex</taxon>
    </lineage>
</organism>
<dbReference type="InterPro" id="IPR002559">
    <property type="entry name" value="Transposase_11"/>
</dbReference>
<reference evidence="7" key="1">
    <citation type="submission" date="2019-12" db="EMBL/GenBank/DDBJ databases">
        <title>Whole-genome sequence of tobacco pathogen Ralstonia pseudosolanacearum strain RS, originating from Yunnan province of China.</title>
        <authorList>
            <person name="Lu C.-H."/>
        </authorList>
    </citation>
    <scope>NUCLEOTIDE SEQUENCE [LARGE SCALE GENOMIC DNA]</scope>
    <source>
        <strain evidence="7">RS</strain>
    </source>
</reference>
<keyword evidence="2" id="KW-0815">Transposition</keyword>
<evidence type="ECO:0000256" key="2">
    <source>
        <dbReference type="ARBA" id="ARBA00022578"/>
    </source>
</evidence>
<dbReference type="InterPro" id="IPR012337">
    <property type="entry name" value="RNaseH-like_sf"/>
</dbReference>
<dbReference type="SUPFAM" id="SSF53098">
    <property type="entry name" value="Ribonuclease H-like"/>
    <property type="match status" value="1"/>
</dbReference>
<dbReference type="NCBIfam" id="NF033592">
    <property type="entry name" value="transpos_IS4_1"/>
    <property type="match status" value="1"/>
</dbReference>
<evidence type="ECO:0000256" key="1">
    <source>
        <dbReference type="ARBA" id="ARBA00010075"/>
    </source>
</evidence>
<evidence type="ECO:0000259" key="5">
    <source>
        <dbReference type="Pfam" id="PF01609"/>
    </source>
</evidence>
<keyword evidence="3" id="KW-0238">DNA-binding</keyword>